<dbReference type="FunFam" id="3.10.20.370:FF:000001">
    <property type="entry name" value="Retrovirus-related Pol polyprotein from transposon 17.6-like protein"/>
    <property type="match status" value="1"/>
</dbReference>
<dbReference type="Proteomes" id="UP000499080">
    <property type="component" value="Unassembled WGS sequence"/>
</dbReference>
<dbReference type="InterPro" id="IPR055469">
    <property type="entry name" value="DUF7041"/>
</dbReference>
<evidence type="ECO:0000259" key="16">
    <source>
        <dbReference type="PROSITE" id="PS50994"/>
    </source>
</evidence>
<keyword evidence="9" id="KW-0694">RNA-binding</keyword>
<evidence type="ECO:0000256" key="2">
    <source>
        <dbReference type="ARBA" id="ARBA00022670"/>
    </source>
</evidence>
<dbReference type="InterPro" id="IPR043502">
    <property type="entry name" value="DNA/RNA_pol_sf"/>
</dbReference>
<dbReference type="PANTHER" id="PTHR37984:SF5">
    <property type="entry name" value="PROTEIN NYNRIN-LIKE"/>
    <property type="match status" value="1"/>
</dbReference>
<dbReference type="EC" id="2.7.7.49" evidence="1"/>
<evidence type="ECO:0000256" key="10">
    <source>
        <dbReference type="ARBA" id="ARBA00022908"/>
    </source>
</evidence>
<feature type="region of interest" description="Disordered" evidence="13">
    <location>
        <begin position="1220"/>
        <end position="1242"/>
    </location>
</feature>
<accession>A0A4Y2RX81</accession>
<dbReference type="AlphaFoldDB" id="A0A4Y2RX81"/>
<dbReference type="GO" id="GO:0003964">
    <property type="term" value="F:RNA-directed DNA polymerase activity"/>
    <property type="evidence" value="ECO:0007669"/>
    <property type="project" value="UniProtKB-KW"/>
</dbReference>
<sequence>MDDGKTSVSNTTSEKYEANKVSVKIPPFWEEKPEIWFFQVEAQFSIANITQDQTKFNYLVDQLEPKVVENIWDIIQSERNDKYVAAKERLLNTFKESVEKSITKLLTGSSLGDMKPSQLLRKMKSLGGTNITDQVLRTLWLGKMPESIKNILVVSNENLDNLSIMADKIFEMNSTTEIYSAAADNSVMNTVLDKISNLEKQISELNVHRQSRSVGKLRSAVDSTAGSAADELKDCRNYRLFVTDKQTGLRFLVDSGADLSIIPATSNHKICNSFTLYAANGTVIPTFGFKILTLDLDLRRSFQFPFVIAKVDRAILGADFLTKFQLIIDVHNKKLIDGVTNLSIRSHVACVTSADSISTTDKKSRYANLLLQYPNLTKSNLLICNSKHNVKHYIATKGPPVFSKARQLDGNKLKLAKQEFKFMLENDIIRPSKSPWASPLHLVSKKDGSLRPCGDYRRLNAQTIPDRYPIPRIEDFHHILKQTKIFSKIDLFKAYFQIPISEDDKQKTAIITPFGLYEFNVMSFGLRNATSTFQRFINEVFFGLDFVFAYLNDILVASSTEDEQSEHLKVVFSRLEQYGLRINLGKSVMGVNQLEFLGYMITPEGSKPLPEKVNVILNYRLPETVHELRTFLGLINFYWGYIKDAAKNQAVLHDYLKGTKKKDKIKISWTTEAKEKFEQCKKDLANATLLSFPNPDSPLALFTDASDYAVGSVLQQFEEVSWKPLAFFSKKLTNAHKGYSTYDRELLGIYLSIKQFKHILKGRQFIIYTDHKPLMFAFQQKNEKASPRQLRHLQYISEFSTDIRHFGGKENIVADSRALSRIESISEIDYDKIANAQMENQDLNELRSKPSLHFKQYSLDSGKLLWCDISTTKIRPFIPQDFRIHIFQKFHSLAHPGVKSTVKQIASRFIWLNIRKDITQWAKSCIHCQKNKINRHTRAQIATYKEVDDRFSVIHIDIIGPFPTSEGKTYCLTCIDRFTCWIEVIPLANVTAETVAREFYDHWISRFGMPYRVITDQGSQFRSELFKNIGVICGFKVCTTTAYHPQCNGKIERIHRTLKAAIRAHNSIKWTQTLSTVLLGLRSALRGDTNYTIAQMVYGQPIRLPGECFEKPKSILDTDTFAKELQKQMELLKPLDTRRHPSQKIFVHKDLHTCTHVFIRIDRVRKSLEPPYDGPFPVVKRHDKYFTVTIKGKDINISIDRLKPAYLLLTEIDVPHHKKLDTAPTLPNENLTAHQETEKQQSDLLDKDVQKKNYTLW</sequence>
<dbReference type="FunFam" id="3.30.420.10:FF:000032">
    <property type="entry name" value="Retrovirus-related Pol polyprotein from transposon 297-like Protein"/>
    <property type="match status" value="1"/>
</dbReference>
<dbReference type="SUPFAM" id="SSF50630">
    <property type="entry name" value="Acid proteases"/>
    <property type="match status" value="1"/>
</dbReference>
<proteinExistence type="predicted"/>
<dbReference type="GO" id="GO:0015074">
    <property type="term" value="P:DNA integration"/>
    <property type="evidence" value="ECO:0007669"/>
    <property type="project" value="UniProtKB-KW"/>
</dbReference>
<dbReference type="InterPro" id="IPR041588">
    <property type="entry name" value="Integrase_H2C2"/>
</dbReference>
<feature type="compositionally biased region" description="Polar residues" evidence="13">
    <location>
        <begin position="1225"/>
        <end position="1234"/>
    </location>
</feature>
<dbReference type="SUPFAM" id="SSF53098">
    <property type="entry name" value="Ribonuclease H-like"/>
    <property type="match status" value="1"/>
</dbReference>
<dbReference type="InterPro" id="IPR041577">
    <property type="entry name" value="RT_RNaseH_2"/>
</dbReference>
<keyword evidence="10" id="KW-0229">DNA integration</keyword>
<dbReference type="InterPro" id="IPR021109">
    <property type="entry name" value="Peptidase_aspartic_dom_sf"/>
</dbReference>
<keyword evidence="2" id="KW-0645">Protease</keyword>
<evidence type="ECO:0000259" key="14">
    <source>
        <dbReference type="PROSITE" id="PS50175"/>
    </source>
</evidence>
<dbReference type="InterPro" id="IPR036397">
    <property type="entry name" value="RNaseH_sf"/>
</dbReference>
<dbReference type="PROSITE" id="PS50994">
    <property type="entry name" value="INTEGRASE"/>
    <property type="match status" value="1"/>
</dbReference>
<evidence type="ECO:0000256" key="6">
    <source>
        <dbReference type="ARBA" id="ARBA00022759"/>
    </source>
</evidence>
<evidence type="ECO:0000256" key="9">
    <source>
        <dbReference type="ARBA" id="ARBA00022884"/>
    </source>
</evidence>
<keyword evidence="7" id="KW-0378">Hydrolase</keyword>
<evidence type="ECO:0000259" key="15">
    <source>
        <dbReference type="PROSITE" id="PS50878"/>
    </source>
</evidence>
<dbReference type="Gene3D" id="3.10.10.10">
    <property type="entry name" value="HIV Type 1 Reverse Transcriptase, subunit A, domain 1"/>
    <property type="match status" value="1"/>
</dbReference>
<dbReference type="PROSITE" id="PS00141">
    <property type="entry name" value="ASP_PROTEASE"/>
    <property type="match status" value="1"/>
</dbReference>
<keyword evidence="11" id="KW-0695">RNA-directed DNA polymerase</keyword>
<evidence type="ECO:0000256" key="12">
    <source>
        <dbReference type="ARBA" id="ARBA00023268"/>
    </source>
</evidence>
<dbReference type="PROSITE" id="PS50878">
    <property type="entry name" value="RT_POL"/>
    <property type="match status" value="1"/>
</dbReference>
<evidence type="ECO:0000256" key="7">
    <source>
        <dbReference type="ARBA" id="ARBA00022801"/>
    </source>
</evidence>
<feature type="domain" description="Peptidase A2" evidence="14">
    <location>
        <begin position="249"/>
        <end position="263"/>
    </location>
</feature>
<dbReference type="Pfam" id="PF00665">
    <property type="entry name" value="rve"/>
    <property type="match status" value="1"/>
</dbReference>
<dbReference type="OrthoDB" id="6628230at2759"/>
<dbReference type="PROSITE" id="PS50175">
    <property type="entry name" value="ASP_PROT_RETROV"/>
    <property type="match status" value="1"/>
</dbReference>
<reference evidence="17 18" key="1">
    <citation type="journal article" date="2019" name="Sci. Rep.">
        <title>Orb-weaving spider Araneus ventricosus genome elucidates the spidroin gene catalogue.</title>
        <authorList>
            <person name="Kono N."/>
            <person name="Nakamura H."/>
            <person name="Ohtoshi R."/>
            <person name="Moran D.A.P."/>
            <person name="Shinohara A."/>
            <person name="Yoshida Y."/>
            <person name="Fujiwara M."/>
            <person name="Mori M."/>
            <person name="Tomita M."/>
            <person name="Arakawa K."/>
        </authorList>
    </citation>
    <scope>NUCLEOTIDE SEQUENCE [LARGE SCALE GENOMIC DNA]</scope>
</reference>
<dbReference type="Gene3D" id="3.30.70.270">
    <property type="match status" value="2"/>
</dbReference>
<keyword evidence="8" id="KW-0460">Magnesium</keyword>
<dbReference type="Pfam" id="PF17919">
    <property type="entry name" value="RT_RNaseH_2"/>
    <property type="match status" value="1"/>
</dbReference>
<keyword evidence="6" id="KW-0255">Endonuclease</keyword>
<evidence type="ECO:0000313" key="17">
    <source>
        <dbReference type="EMBL" id="GBN80418.1"/>
    </source>
</evidence>
<protein>
    <recommendedName>
        <fullName evidence="1">RNA-directed DNA polymerase</fullName>
        <ecNumber evidence="1">2.7.7.49</ecNumber>
    </recommendedName>
</protein>
<dbReference type="GO" id="GO:0004519">
    <property type="term" value="F:endonuclease activity"/>
    <property type="evidence" value="ECO:0007669"/>
    <property type="project" value="UniProtKB-KW"/>
</dbReference>
<dbReference type="InterPro" id="IPR043128">
    <property type="entry name" value="Rev_trsase/Diguanyl_cyclase"/>
</dbReference>
<evidence type="ECO:0000256" key="4">
    <source>
        <dbReference type="ARBA" id="ARBA00022695"/>
    </source>
</evidence>
<feature type="domain" description="Integrase catalytic" evidence="16">
    <location>
        <begin position="944"/>
        <end position="1113"/>
    </location>
</feature>
<dbReference type="SUPFAM" id="SSF56672">
    <property type="entry name" value="DNA/RNA polymerases"/>
    <property type="match status" value="1"/>
</dbReference>
<evidence type="ECO:0000256" key="3">
    <source>
        <dbReference type="ARBA" id="ARBA00022679"/>
    </source>
</evidence>
<evidence type="ECO:0000256" key="5">
    <source>
        <dbReference type="ARBA" id="ARBA00022722"/>
    </source>
</evidence>
<dbReference type="Gene3D" id="1.10.340.70">
    <property type="match status" value="1"/>
</dbReference>
<dbReference type="GO" id="GO:0006508">
    <property type="term" value="P:proteolysis"/>
    <property type="evidence" value="ECO:0007669"/>
    <property type="project" value="UniProtKB-KW"/>
</dbReference>
<keyword evidence="4" id="KW-0548">Nucleotidyltransferase</keyword>
<name>A0A4Y2RX81_ARAVE</name>
<dbReference type="GO" id="GO:0003723">
    <property type="term" value="F:RNA binding"/>
    <property type="evidence" value="ECO:0007669"/>
    <property type="project" value="UniProtKB-KW"/>
</dbReference>
<dbReference type="Gene3D" id="2.40.70.10">
    <property type="entry name" value="Acid Proteases"/>
    <property type="match status" value="1"/>
</dbReference>
<keyword evidence="5" id="KW-0540">Nuclease</keyword>
<keyword evidence="18" id="KW-1185">Reference proteome</keyword>
<feature type="domain" description="Reverse transcriptase" evidence="15">
    <location>
        <begin position="424"/>
        <end position="601"/>
    </location>
</feature>
<dbReference type="EMBL" id="BGPR01018889">
    <property type="protein sequence ID" value="GBN80418.1"/>
    <property type="molecule type" value="Genomic_DNA"/>
</dbReference>
<dbReference type="InterPro" id="IPR050951">
    <property type="entry name" value="Retrovirus_Pol_polyprotein"/>
</dbReference>
<dbReference type="CDD" id="cd01647">
    <property type="entry name" value="RT_LTR"/>
    <property type="match status" value="1"/>
</dbReference>
<dbReference type="InterPro" id="IPR001995">
    <property type="entry name" value="Peptidase_A2_cat"/>
</dbReference>
<gene>
    <name evidence="17" type="primary">TY3B-I_885</name>
    <name evidence="17" type="ORF">AVEN_163041_1</name>
</gene>
<dbReference type="InterPro" id="IPR012337">
    <property type="entry name" value="RNaseH-like_sf"/>
</dbReference>
<keyword evidence="3" id="KW-0808">Transferase</keyword>
<dbReference type="FunFam" id="2.40.70.10:FF:000130">
    <property type="entry name" value="Retrovirus-related Pol polyprotein from transposon opus-like Protein"/>
    <property type="match status" value="1"/>
</dbReference>
<evidence type="ECO:0000256" key="13">
    <source>
        <dbReference type="SAM" id="MobiDB-lite"/>
    </source>
</evidence>
<dbReference type="InterPro" id="IPR000477">
    <property type="entry name" value="RT_dom"/>
</dbReference>
<dbReference type="InterPro" id="IPR001969">
    <property type="entry name" value="Aspartic_peptidase_AS"/>
</dbReference>
<dbReference type="Pfam" id="PF00078">
    <property type="entry name" value="RVT_1"/>
    <property type="match status" value="1"/>
</dbReference>
<dbReference type="CDD" id="cd09274">
    <property type="entry name" value="RNase_HI_RT_Ty3"/>
    <property type="match status" value="1"/>
</dbReference>
<evidence type="ECO:0000256" key="8">
    <source>
        <dbReference type="ARBA" id="ARBA00022842"/>
    </source>
</evidence>
<dbReference type="Pfam" id="PF23055">
    <property type="entry name" value="DUF7041"/>
    <property type="match status" value="1"/>
</dbReference>
<dbReference type="Pfam" id="PF17921">
    <property type="entry name" value="Integrase_H2C2"/>
    <property type="match status" value="1"/>
</dbReference>
<evidence type="ECO:0000313" key="18">
    <source>
        <dbReference type="Proteomes" id="UP000499080"/>
    </source>
</evidence>
<dbReference type="Gene3D" id="3.30.420.10">
    <property type="entry name" value="Ribonuclease H-like superfamily/Ribonuclease H"/>
    <property type="match status" value="1"/>
</dbReference>
<keyword evidence="12" id="KW-0511">Multifunctional enzyme</keyword>
<organism evidence="17 18">
    <name type="scientific">Araneus ventricosus</name>
    <name type="common">Orbweaver spider</name>
    <name type="synonym">Epeira ventricosa</name>
    <dbReference type="NCBI Taxonomy" id="182803"/>
    <lineage>
        <taxon>Eukaryota</taxon>
        <taxon>Metazoa</taxon>
        <taxon>Ecdysozoa</taxon>
        <taxon>Arthropoda</taxon>
        <taxon>Chelicerata</taxon>
        <taxon>Arachnida</taxon>
        <taxon>Araneae</taxon>
        <taxon>Araneomorphae</taxon>
        <taxon>Entelegynae</taxon>
        <taxon>Araneoidea</taxon>
        <taxon>Araneidae</taxon>
        <taxon>Araneus</taxon>
    </lineage>
</organism>
<comment type="caution">
    <text evidence="17">The sequence shown here is derived from an EMBL/GenBank/DDBJ whole genome shotgun (WGS) entry which is preliminary data.</text>
</comment>
<dbReference type="GO" id="GO:0042575">
    <property type="term" value="C:DNA polymerase complex"/>
    <property type="evidence" value="ECO:0007669"/>
    <property type="project" value="UniProtKB-ARBA"/>
</dbReference>
<dbReference type="FunFam" id="3.10.10.10:FF:000007">
    <property type="entry name" value="Retrovirus-related Pol polyprotein from transposon 17.6-like Protein"/>
    <property type="match status" value="1"/>
</dbReference>
<evidence type="ECO:0000256" key="1">
    <source>
        <dbReference type="ARBA" id="ARBA00012493"/>
    </source>
</evidence>
<dbReference type="PANTHER" id="PTHR37984">
    <property type="entry name" value="PROTEIN CBG26694"/>
    <property type="match status" value="1"/>
</dbReference>
<dbReference type="InterPro" id="IPR001584">
    <property type="entry name" value="Integrase_cat-core"/>
</dbReference>
<dbReference type="GO" id="GO:0004190">
    <property type="term" value="F:aspartic-type endopeptidase activity"/>
    <property type="evidence" value="ECO:0007669"/>
    <property type="project" value="InterPro"/>
</dbReference>
<evidence type="ECO:0000256" key="11">
    <source>
        <dbReference type="ARBA" id="ARBA00022918"/>
    </source>
</evidence>